<evidence type="ECO:0000313" key="2">
    <source>
        <dbReference type="Proteomes" id="UP000276133"/>
    </source>
</evidence>
<protein>
    <submittedName>
        <fullName evidence="1">Uncharacterized protein</fullName>
    </submittedName>
</protein>
<reference evidence="1 2" key="1">
    <citation type="journal article" date="2018" name="Sci. Rep.">
        <title>Genomic signatures of local adaptation to the degree of environmental predictability in rotifers.</title>
        <authorList>
            <person name="Franch-Gras L."/>
            <person name="Hahn C."/>
            <person name="Garcia-Roger E.M."/>
            <person name="Carmona M.J."/>
            <person name="Serra M."/>
            <person name="Gomez A."/>
        </authorList>
    </citation>
    <scope>NUCLEOTIDE SEQUENCE [LARGE SCALE GENOMIC DNA]</scope>
    <source>
        <strain evidence="1">HYR1</strain>
    </source>
</reference>
<gene>
    <name evidence="1" type="ORF">BpHYR1_046445</name>
</gene>
<comment type="caution">
    <text evidence="1">The sequence shown here is derived from an EMBL/GenBank/DDBJ whole genome shotgun (WGS) entry which is preliminary data.</text>
</comment>
<name>A0A3M7RHM9_BRAPC</name>
<keyword evidence="2" id="KW-1185">Reference proteome</keyword>
<dbReference type="Proteomes" id="UP000276133">
    <property type="component" value="Unassembled WGS sequence"/>
</dbReference>
<evidence type="ECO:0000313" key="1">
    <source>
        <dbReference type="EMBL" id="RNA22934.1"/>
    </source>
</evidence>
<proteinExistence type="predicted"/>
<dbReference type="EMBL" id="REGN01003374">
    <property type="protein sequence ID" value="RNA22934.1"/>
    <property type="molecule type" value="Genomic_DNA"/>
</dbReference>
<organism evidence="1 2">
    <name type="scientific">Brachionus plicatilis</name>
    <name type="common">Marine rotifer</name>
    <name type="synonym">Brachionus muelleri</name>
    <dbReference type="NCBI Taxonomy" id="10195"/>
    <lineage>
        <taxon>Eukaryota</taxon>
        <taxon>Metazoa</taxon>
        <taxon>Spiralia</taxon>
        <taxon>Gnathifera</taxon>
        <taxon>Rotifera</taxon>
        <taxon>Eurotatoria</taxon>
        <taxon>Monogononta</taxon>
        <taxon>Pseudotrocha</taxon>
        <taxon>Ploima</taxon>
        <taxon>Brachionidae</taxon>
        <taxon>Brachionus</taxon>
    </lineage>
</organism>
<sequence>MSDKFLYVYDTNKALLELSLCRNKNNFAFKRIKQQAAIVIGSTSIFNKTKKAKNKTEKNLKQIKMSQIFDFNLRFNKTTKKLKFFKLSYNSISLKLENKNNFNLIPFLNFLIDKCSIFL</sequence>
<dbReference type="AlphaFoldDB" id="A0A3M7RHM9"/>
<accession>A0A3M7RHM9</accession>